<dbReference type="Pfam" id="PF00211">
    <property type="entry name" value="Guanylate_cyc"/>
    <property type="match status" value="2"/>
</dbReference>
<dbReference type="Gene3D" id="3.30.70.1230">
    <property type="entry name" value="Nucleotide cyclase"/>
    <property type="match status" value="2"/>
</dbReference>
<dbReference type="PROSITE" id="PS50125">
    <property type="entry name" value="GUANYLATE_CYCLASE_2"/>
    <property type="match status" value="2"/>
</dbReference>
<comment type="caution">
    <text evidence="12">The sequence shown here is derived from an EMBL/GenBank/DDBJ whole genome shotgun (WGS) entry which is preliminary data.</text>
</comment>
<evidence type="ECO:0000256" key="6">
    <source>
        <dbReference type="ARBA" id="ARBA00022989"/>
    </source>
</evidence>
<keyword evidence="4" id="KW-0732">Signal</keyword>
<protein>
    <recommendedName>
        <fullName evidence="2">guanylate cyclase</fullName>
        <ecNumber evidence="2">4.6.1.2</ecNumber>
    </recommendedName>
</protein>
<keyword evidence="8" id="KW-0456">Lyase</keyword>
<evidence type="ECO:0000256" key="2">
    <source>
        <dbReference type="ARBA" id="ARBA00012202"/>
    </source>
</evidence>
<evidence type="ECO:0000256" key="1">
    <source>
        <dbReference type="ARBA" id="ARBA00004479"/>
    </source>
</evidence>
<dbReference type="CDD" id="cd07302">
    <property type="entry name" value="CHD"/>
    <property type="match status" value="2"/>
</dbReference>
<sequence length="1148" mass="130491">MVTMSRVSPLQPEHLVLSTRNVSRGRRRLRIAVMTVMCVIAITGLIILTILDSVKVRQRGVKLRNLQTSVKLSVEIASLVHRLQIERGTRVMYVSSGWDTDAHKPVLEAERLTDAMVESLDTWPQKLDRFGFNSKATFMTYVGDHRNTHGVNSSTIENEIRFYSDIISDLFDWFFLDVPLTENDVLPDFIGYKMLLVGKEKTGIERALGGSYFIRGHFNEIQDLLWFAKQNVLGKDKLYSSLEFMPEIKEFYDDALKARNETLLLTIEEKRKVILTNDKQTPSVDLGIKWFDLMTIYIDALLEVQHHVSDVLLEKVQNNVDESDQDLVLKLVVFGFVALILMPFFVYSVYTMQAYAAKLHQITKDLKEEKERADTLLYQMLPHPVAEQLKCGRNVTAEQFESVTVFFSDIVNFTQICANISPMEVTQMLNRLYGLFDNHIDKYNVYKVETIGDAYMVVSGLPERNQDHVSQIAVMALDLVELMEKLGDHLCVRIGIHTGPCAAGVVGNKMPRYCLFGDTVNTASRMQTTGMPQKIHVSQDTKNLLIHLSGYSLEFRGQVDVKRSVVMATSVKVNPTDSEPQQLVLPTRNLSRGQRRRRIAVMTAMCVIAITGLVVVSILDSVKARQKGIRLRNLRSSVNLSIEVAELVHRLQIERGSRVMLGSSSGDASVRKKVQDAEDLTDEVAKNLDTWPKDLKRYPFNSKDTFMTLLNNHRHGINNSTIENEILLYSSIISNLFNWSFQNVLLSDYDDLPKFISYEILLMGKEKTGIERALGGSYFIQGHFNETAKLLWFAKENFLGKEKINFSLTLEPRMKRFYHKALNKTLLSQIEEKREVILSNKKQVPSVDSGIEWFDLMTIYIDGLLDVQRQLGTLILEEVEDHVSESDRDLILKLLVFGFVVLILMPFFVYSVYTIQAYAAKLHRITKDLKEEKERADTLLYQMLPHPVAEQLKSGRNVTAEQFESVTVFFSDIVNFTQICASISPMKVTQMLNWLYGLFDNQIDKYDVYKVETIGDAYMVVSGLPEPNQDHVAQIASMALDLVGLMEGLSPAVSEIERGHLCVRIGIHTGPCAAGVVGIKMPRYCLFGDTVNTASRMQTTGMPQKIHVSQDTTNMLTHMSEFTLEFRGFVSVKGKGEMKTYWLSKQET</sequence>
<evidence type="ECO:0000256" key="8">
    <source>
        <dbReference type="ARBA" id="ARBA00023239"/>
    </source>
</evidence>
<evidence type="ECO:0000256" key="3">
    <source>
        <dbReference type="ARBA" id="ARBA00022692"/>
    </source>
</evidence>
<evidence type="ECO:0000313" key="12">
    <source>
        <dbReference type="EMBL" id="CAH3145379.1"/>
    </source>
</evidence>
<dbReference type="InterPro" id="IPR029787">
    <property type="entry name" value="Nucleotide_cyclase"/>
</dbReference>
<keyword evidence="9" id="KW-0141">cGMP biosynthesis</keyword>
<feature type="domain" description="Guanylate cyclase" evidence="11">
    <location>
        <begin position="404"/>
        <end position="527"/>
    </location>
</feature>
<dbReference type="Pfam" id="PF07701">
    <property type="entry name" value="HNOBA"/>
    <property type="match status" value="2"/>
</dbReference>
<feature type="transmembrane region" description="Helical" evidence="10">
    <location>
        <begin position="599"/>
        <end position="619"/>
    </location>
</feature>
<keyword evidence="7 10" id="KW-0472">Membrane</keyword>
<keyword evidence="6 10" id="KW-1133">Transmembrane helix</keyword>
<dbReference type="InterPro" id="IPR001054">
    <property type="entry name" value="A/G_cyclase"/>
</dbReference>
<dbReference type="Proteomes" id="UP001159405">
    <property type="component" value="Unassembled WGS sequence"/>
</dbReference>
<dbReference type="Gene3D" id="6.10.250.780">
    <property type="match status" value="2"/>
</dbReference>
<dbReference type="PANTHER" id="PTHR11920">
    <property type="entry name" value="GUANYLYL CYCLASE"/>
    <property type="match status" value="1"/>
</dbReference>
<dbReference type="EMBL" id="CALNXK010000076">
    <property type="protein sequence ID" value="CAH3145379.1"/>
    <property type="molecule type" value="Genomic_DNA"/>
</dbReference>
<evidence type="ECO:0000256" key="7">
    <source>
        <dbReference type="ARBA" id="ARBA00023136"/>
    </source>
</evidence>
<evidence type="ECO:0000256" key="5">
    <source>
        <dbReference type="ARBA" id="ARBA00022741"/>
    </source>
</evidence>
<dbReference type="SUPFAM" id="SSF55073">
    <property type="entry name" value="Nucleotide cyclase"/>
    <property type="match status" value="2"/>
</dbReference>
<organism evidence="12 13">
    <name type="scientific">Porites lobata</name>
    <dbReference type="NCBI Taxonomy" id="104759"/>
    <lineage>
        <taxon>Eukaryota</taxon>
        <taxon>Metazoa</taxon>
        <taxon>Cnidaria</taxon>
        <taxon>Anthozoa</taxon>
        <taxon>Hexacorallia</taxon>
        <taxon>Scleractinia</taxon>
        <taxon>Fungiina</taxon>
        <taxon>Poritidae</taxon>
        <taxon>Porites</taxon>
    </lineage>
</organism>
<dbReference type="InterPro" id="IPR050401">
    <property type="entry name" value="Cyclic_nucleotide_synthase"/>
</dbReference>
<evidence type="ECO:0000256" key="9">
    <source>
        <dbReference type="ARBA" id="ARBA00023293"/>
    </source>
</evidence>
<feature type="transmembrane region" description="Helical" evidence="10">
    <location>
        <begin position="890"/>
        <end position="913"/>
    </location>
</feature>
<comment type="subcellular location">
    <subcellularLocation>
        <location evidence="1">Membrane</location>
        <topology evidence="1">Single-pass type I membrane protein</topology>
    </subcellularLocation>
</comment>
<evidence type="ECO:0000313" key="13">
    <source>
        <dbReference type="Proteomes" id="UP001159405"/>
    </source>
</evidence>
<dbReference type="EC" id="4.6.1.2" evidence="2"/>
<evidence type="ECO:0000256" key="10">
    <source>
        <dbReference type="SAM" id="Phobius"/>
    </source>
</evidence>
<reference evidence="12 13" key="1">
    <citation type="submission" date="2022-05" db="EMBL/GenBank/DDBJ databases">
        <authorList>
            <consortium name="Genoscope - CEA"/>
            <person name="William W."/>
        </authorList>
    </citation>
    <scope>NUCLEOTIDE SEQUENCE [LARGE SCALE GENOMIC DNA]</scope>
</reference>
<dbReference type="InterPro" id="IPR013587">
    <property type="entry name" value="Nitrate/nitrite_sensing"/>
</dbReference>
<feature type="transmembrane region" description="Helical" evidence="10">
    <location>
        <begin position="29"/>
        <end position="51"/>
    </location>
</feature>
<proteinExistence type="predicted"/>
<gene>
    <name evidence="12" type="ORF">PLOB_00044511</name>
</gene>
<keyword evidence="13" id="KW-1185">Reference proteome</keyword>
<evidence type="ECO:0000256" key="4">
    <source>
        <dbReference type="ARBA" id="ARBA00022729"/>
    </source>
</evidence>
<dbReference type="InterPro" id="IPR011645">
    <property type="entry name" value="HNOB_dom_associated"/>
</dbReference>
<feature type="transmembrane region" description="Helical" evidence="10">
    <location>
        <begin position="327"/>
        <end position="350"/>
    </location>
</feature>
<name>A0ABN8PJR1_9CNID</name>
<keyword evidence="3 10" id="KW-0812">Transmembrane</keyword>
<accession>A0ABN8PJR1</accession>
<dbReference type="Pfam" id="PF08376">
    <property type="entry name" value="NIT"/>
    <property type="match status" value="2"/>
</dbReference>
<dbReference type="PANTHER" id="PTHR11920:SF501">
    <property type="entry name" value="GUANYLATE CYCLASE 32E"/>
    <property type="match status" value="1"/>
</dbReference>
<feature type="domain" description="Guanylate cyclase" evidence="11">
    <location>
        <begin position="967"/>
        <end position="1098"/>
    </location>
</feature>
<keyword evidence="5" id="KW-0547">Nucleotide-binding</keyword>
<dbReference type="SMART" id="SM00044">
    <property type="entry name" value="CYCc"/>
    <property type="match status" value="2"/>
</dbReference>
<evidence type="ECO:0000259" key="11">
    <source>
        <dbReference type="PROSITE" id="PS50125"/>
    </source>
</evidence>